<dbReference type="KEGG" id="mel:Metbo_1978"/>
<reference evidence="2 3" key="2">
    <citation type="journal article" date="2014" name="Int. J. Syst. Evol. Microbiol.">
        <title>Methanobacterium paludis sp. nov. and a novel strain of Methanobacterium lacus isolated from northern peatlands.</title>
        <authorList>
            <person name="Cadillo-Quiroz H."/>
            <person name="Brauer S.L."/>
            <person name="Goodson N."/>
            <person name="Yavitt J.B."/>
            <person name="Zinder S.H."/>
        </authorList>
    </citation>
    <scope>NUCLEOTIDE SEQUENCE [LARGE SCALE GENOMIC DNA]</scope>
    <source>
        <strain evidence="2 3">AL-21</strain>
    </source>
</reference>
<dbReference type="RefSeq" id="WP_013645549.1">
    <property type="nucleotide sequence ID" value="NC_015216.1"/>
</dbReference>
<protein>
    <submittedName>
        <fullName evidence="2">Uncharacterized protein</fullName>
    </submittedName>
</protein>
<reference evidence="3" key="1">
    <citation type="submission" date="2011-02" db="EMBL/GenBank/DDBJ databases">
        <title>Complete sequence of Methanobacterium sp. AL-21.</title>
        <authorList>
            <consortium name="US DOE Joint Genome Institute"/>
            <person name="Lucas S."/>
            <person name="Copeland A."/>
            <person name="Lapidus A."/>
            <person name="Cheng J.-F."/>
            <person name="Goodwin L."/>
            <person name="Pitluck S."/>
            <person name="Chertkov O."/>
            <person name="Detter J.C."/>
            <person name="Han C."/>
            <person name="Tapia R."/>
            <person name="Land M."/>
            <person name="Hauser L."/>
            <person name="Kyrpides N."/>
            <person name="Ivanova N."/>
            <person name="Mikhailova N."/>
            <person name="Pagani I."/>
            <person name="Cadillo-Quiroz H."/>
            <person name="Imachi H."/>
            <person name="Zinder S."/>
            <person name="Liu W."/>
            <person name="Woyke T."/>
        </authorList>
    </citation>
    <scope>NUCLEOTIDE SEQUENCE [LARGE SCALE GENOMIC DNA]</scope>
    <source>
        <strain evidence="3">AL-21</strain>
    </source>
</reference>
<evidence type="ECO:0000313" key="2">
    <source>
        <dbReference type="EMBL" id="ADZ10198.1"/>
    </source>
</evidence>
<keyword evidence="3" id="KW-1185">Reference proteome</keyword>
<dbReference type="OrthoDB" id="376538at2157"/>
<name>F0TB52_METLA</name>
<organism evidence="2 3">
    <name type="scientific">Methanobacterium lacus (strain AL-21)</name>
    <dbReference type="NCBI Taxonomy" id="877455"/>
    <lineage>
        <taxon>Archaea</taxon>
        <taxon>Methanobacteriati</taxon>
        <taxon>Methanobacteriota</taxon>
        <taxon>Methanomada group</taxon>
        <taxon>Methanobacteria</taxon>
        <taxon>Methanobacteriales</taxon>
        <taxon>Methanobacteriaceae</taxon>
        <taxon>Methanobacterium</taxon>
    </lineage>
</organism>
<evidence type="ECO:0000313" key="3">
    <source>
        <dbReference type="Proteomes" id="UP000007490"/>
    </source>
</evidence>
<sequence>MEDLSGLGKSASINSESAPKVCSRSSGISTQNALCDRTDCPSYGKWYCPFTGW</sequence>
<gene>
    <name evidence="2" type="ordered locus">Metbo_1978</name>
</gene>
<dbReference type="GeneID" id="43500437"/>
<dbReference type="Proteomes" id="UP000007490">
    <property type="component" value="Chromosome"/>
</dbReference>
<feature type="compositionally biased region" description="Polar residues" evidence="1">
    <location>
        <begin position="11"/>
        <end position="30"/>
    </location>
</feature>
<evidence type="ECO:0000256" key="1">
    <source>
        <dbReference type="SAM" id="MobiDB-lite"/>
    </source>
</evidence>
<feature type="region of interest" description="Disordered" evidence="1">
    <location>
        <begin position="1"/>
        <end position="30"/>
    </location>
</feature>
<dbReference type="AlphaFoldDB" id="F0TB52"/>
<dbReference type="HOGENOM" id="CLU_3057128_0_0_2"/>
<proteinExistence type="predicted"/>
<dbReference type="EMBL" id="CP002551">
    <property type="protein sequence ID" value="ADZ10198.1"/>
    <property type="molecule type" value="Genomic_DNA"/>
</dbReference>
<accession>F0TB52</accession>